<dbReference type="InterPro" id="IPR006104">
    <property type="entry name" value="Glyco_hydro_2_N"/>
</dbReference>
<feature type="domain" description="Glycoside hydrolase family 2 catalytic" evidence="5">
    <location>
        <begin position="303"/>
        <end position="595"/>
    </location>
</feature>
<dbReference type="InterPro" id="IPR017853">
    <property type="entry name" value="GH"/>
</dbReference>
<dbReference type="SUPFAM" id="SSF51445">
    <property type="entry name" value="(Trans)glycosidases"/>
    <property type="match status" value="1"/>
</dbReference>
<dbReference type="InterPro" id="IPR008979">
    <property type="entry name" value="Galactose-bd-like_sf"/>
</dbReference>
<dbReference type="InterPro" id="IPR006103">
    <property type="entry name" value="Glyco_hydro_2_cat"/>
</dbReference>
<feature type="domain" description="Glycosyl hydrolases family 2 sugar binding" evidence="6">
    <location>
        <begin position="73"/>
        <end position="175"/>
    </location>
</feature>
<dbReference type="GO" id="GO:0016787">
    <property type="term" value="F:hydrolase activity"/>
    <property type="evidence" value="ECO:0007669"/>
    <property type="project" value="UniProtKB-KW"/>
</dbReference>
<dbReference type="SUPFAM" id="SSF49303">
    <property type="entry name" value="beta-Galactosidase/glucuronidase domain"/>
    <property type="match status" value="1"/>
</dbReference>
<evidence type="ECO:0000256" key="1">
    <source>
        <dbReference type="ARBA" id="ARBA00007401"/>
    </source>
</evidence>
<dbReference type="InterPro" id="IPR006102">
    <property type="entry name" value="Ig-like_GH2"/>
</dbReference>
<evidence type="ECO:0000313" key="7">
    <source>
        <dbReference type="EMBL" id="MFG6490596.1"/>
    </source>
</evidence>
<keyword evidence="8" id="KW-1185">Reference proteome</keyword>
<evidence type="ECO:0000313" key="8">
    <source>
        <dbReference type="Proteomes" id="UP001606134"/>
    </source>
</evidence>
<dbReference type="Gene3D" id="2.60.40.10">
    <property type="entry name" value="Immunoglobulins"/>
    <property type="match status" value="2"/>
</dbReference>
<dbReference type="PANTHER" id="PTHR42732:SF1">
    <property type="entry name" value="BETA-MANNOSIDASE"/>
    <property type="match status" value="1"/>
</dbReference>
<dbReference type="Pfam" id="PF02836">
    <property type="entry name" value="Glyco_hydro_2_C"/>
    <property type="match status" value="1"/>
</dbReference>
<keyword evidence="2 7" id="KW-0378">Hydrolase</keyword>
<evidence type="ECO:0000259" key="4">
    <source>
        <dbReference type="Pfam" id="PF00703"/>
    </source>
</evidence>
<dbReference type="InterPro" id="IPR006101">
    <property type="entry name" value="Glyco_hydro_2"/>
</dbReference>
<name>A0ABW7HL45_9BURK</name>
<reference evidence="7 8" key="1">
    <citation type="submission" date="2024-08" db="EMBL/GenBank/DDBJ databases">
        <authorList>
            <person name="Lu H."/>
        </authorList>
    </citation>
    <scope>NUCLEOTIDE SEQUENCE [LARGE SCALE GENOMIC DNA]</scope>
    <source>
        <strain evidence="7 8">BYS78W</strain>
    </source>
</reference>
<dbReference type="Proteomes" id="UP001606134">
    <property type="component" value="Unassembled WGS sequence"/>
</dbReference>
<comment type="caution">
    <text evidence="7">The sequence shown here is derived from an EMBL/GenBank/DDBJ whole genome shotgun (WGS) entry which is preliminary data.</text>
</comment>
<gene>
    <name evidence="7" type="ORF">ACG04R_28315</name>
</gene>
<proteinExistence type="inferred from homology"/>
<dbReference type="InterPro" id="IPR013783">
    <property type="entry name" value="Ig-like_fold"/>
</dbReference>
<evidence type="ECO:0000256" key="2">
    <source>
        <dbReference type="ARBA" id="ARBA00022801"/>
    </source>
</evidence>
<dbReference type="Gene3D" id="2.60.120.260">
    <property type="entry name" value="Galactose-binding domain-like"/>
    <property type="match status" value="1"/>
</dbReference>
<comment type="similarity">
    <text evidence="1">Belongs to the glycosyl hydrolase 2 family.</text>
</comment>
<dbReference type="Gene3D" id="3.20.20.80">
    <property type="entry name" value="Glycosidases"/>
    <property type="match status" value="1"/>
</dbReference>
<keyword evidence="3" id="KW-0326">Glycosidase</keyword>
<evidence type="ECO:0000256" key="3">
    <source>
        <dbReference type="ARBA" id="ARBA00023295"/>
    </source>
</evidence>
<accession>A0ABW7HL45</accession>
<dbReference type="Pfam" id="PF02837">
    <property type="entry name" value="Glyco_hydro_2_N"/>
    <property type="match status" value="1"/>
</dbReference>
<dbReference type="InterPro" id="IPR051913">
    <property type="entry name" value="GH2_Domain-Containing"/>
</dbReference>
<protein>
    <submittedName>
        <fullName evidence="7">Glycoside hydrolase family 2 TIM barrel-domain containing protein</fullName>
    </submittedName>
</protein>
<dbReference type="InterPro" id="IPR036156">
    <property type="entry name" value="Beta-gal/glucu_dom_sf"/>
</dbReference>
<dbReference type="EMBL" id="JBIGIC010000034">
    <property type="protein sequence ID" value="MFG6490596.1"/>
    <property type="molecule type" value="Genomic_DNA"/>
</dbReference>
<dbReference type="PANTHER" id="PTHR42732">
    <property type="entry name" value="BETA-GALACTOSIDASE"/>
    <property type="match status" value="1"/>
</dbReference>
<evidence type="ECO:0000259" key="6">
    <source>
        <dbReference type="Pfam" id="PF02837"/>
    </source>
</evidence>
<evidence type="ECO:0000259" key="5">
    <source>
        <dbReference type="Pfam" id="PF02836"/>
    </source>
</evidence>
<dbReference type="RefSeq" id="WP_394418137.1">
    <property type="nucleotide sequence ID" value="NZ_JBIGIC010000034.1"/>
</dbReference>
<dbReference type="PRINTS" id="PR00132">
    <property type="entry name" value="GLHYDRLASE2"/>
</dbReference>
<dbReference type="SUPFAM" id="SSF49785">
    <property type="entry name" value="Galactose-binding domain-like"/>
    <property type="match status" value="1"/>
</dbReference>
<feature type="domain" description="Glycoside hydrolase family 2 immunoglobulin-like beta-sandwich" evidence="4">
    <location>
        <begin position="191"/>
        <end position="294"/>
    </location>
</feature>
<organism evidence="7 8">
    <name type="scientific">Pelomonas candidula</name>
    <dbReference type="NCBI Taxonomy" id="3299025"/>
    <lineage>
        <taxon>Bacteria</taxon>
        <taxon>Pseudomonadati</taxon>
        <taxon>Pseudomonadota</taxon>
        <taxon>Betaproteobacteria</taxon>
        <taxon>Burkholderiales</taxon>
        <taxon>Sphaerotilaceae</taxon>
        <taxon>Roseateles</taxon>
    </lineage>
</organism>
<sequence length="678" mass="74065">MAWRRVRELLLLALVLVGGGVSARQVTALDDGWRFLRADVAGAGATVFDDSVWAVVRLPHTWNGIDGEAGGAYYRGPGWYRRELQISAAALPSRHFLQFDGAALRAEIWVNGQLAGRHDGGYAAFRVDISAPLRAGRNVIAVRVDNATAKHVAPLGGDFTVFGGLYRSVKLLTVPAAHFDLLDDGGPGVYVSADDVTAERAHLSLRARVRNDGGTAGKLALHLQLRDAQGRDVAHSEQSIEAAAQATVSAEQPWTVPRPHLWQGAADPYVYTLTAELRDGATVLDTVTLPIGMRSIRIDPQRGLLLNGQPYAVHGVNLFHSGRPGHGLAVSDAQIDEDFRILDELGVTGLRFVHFQHPQRAYDDADRAGLLVLTEIPLNSAMDEGEAFRANLSQQLRELIKQNQHHPSVIVLGVGNEVYRSDAPVVDLLAQLTRETHALDPTRPTIYAHCCAADDHAMARQTDVIGFNRYYGWYDGTFADIGPWADRVHAAQPDRALSLTEYGAGASVLHQQDPPVRPQTTARFHPEQYQALFHEAYWPQIAARPWLWGSFVWVGFDLASAGRNEGDRPGINDKGLVTYDRATRKDAFLYYQAQWSAKPVLHFASRRATPRAVGPVDVKVYANGGRVTLTLNGAELPAQATRGGIAIWPGVPLQPGRNRLEARADNGATDNITWIAIP</sequence>
<dbReference type="Pfam" id="PF00703">
    <property type="entry name" value="Glyco_hydro_2"/>
    <property type="match status" value="1"/>
</dbReference>